<dbReference type="PROSITE" id="PS51318">
    <property type="entry name" value="TAT"/>
    <property type="match status" value="1"/>
</dbReference>
<protein>
    <submittedName>
        <fullName evidence="17">Penicillin-binding protein 2</fullName>
    </submittedName>
</protein>
<dbReference type="RefSeq" id="WP_304277214.1">
    <property type="nucleotide sequence ID" value="NZ_QFQZ01000025.1"/>
</dbReference>
<keyword evidence="12" id="KW-0472">Membrane</keyword>
<keyword evidence="8" id="KW-0378">Hydrolase</keyword>
<keyword evidence="6" id="KW-0645">Protease</keyword>
<keyword evidence="9" id="KW-0133">Cell shape</keyword>
<feature type="domain" description="Penicillin-binding protein transpeptidase" evidence="15">
    <location>
        <begin position="277"/>
        <end position="616"/>
    </location>
</feature>
<dbReference type="GO" id="GO:0071972">
    <property type="term" value="F:peptidoglycan L,D-transpeptidase activity"/>
    <property type="evidence" value="ECO:0007669"/>
    <property type="project" value="TreeGrafter"/>
</dbReference>
<keyword evidence="10" id="KW-0573">Peptidoglycan synthesis</keyword>
<dbReference type="InterPro" id="IPR012338">
    <property type="entry name" value="Beta-lactam/transpept-like"/>
</dbReference>
<keyword evidence="13" id="KW-0961">Cell wall biogenesis/degradation</keyword>
<dbReference type="InterPro" id="IPR001460">
    <property type="entry name" value="PCN-bd_Tpept"/>
</dbReference>
<dbReference type="Proteomes" id="UP000249393">
    <property type="component" value="Unassembled WGS sequence"/>
</dbReference>
<evidence type="ECO:0000256" key="8">
    <source>
        <dbReference type="ARBA" id="ARBA00022801"/>
    </source>
</evidence>
<evidence type="ECO:0000259" key="15">
    <source>
        <dbReference type="Pfam" id="PF00905"/>
    </source>
</evidence>
<evidence type="ECO:0000256" key="10">
    <source>
        <dbReference type="ARBA" id="ARBA00022984"/>
    </source>
</evidence>
<evidence type="ECO:0000256" key="6">
    <source>
        <dbReference type="ARBA" id="ARBA00022670"/>
    </source>
</evidence>
<evidence type="ECO:0000256" key="4">
    <source>
        <dbReference type="ARBA" id="ARBA00022519"/>
    </source>
</evidence>
<evidence type="ECO:0000256" key="7">
    <source>
        <dbReference type="ARBA" id="ARBA00022692"/>
    </source>
</evidence>
<reference evidence="17 18" key="1">
    <citation type="submission" date="2017-08" db="EMBL/GenBank/DDBJ databases">
        <title>Infants hospitalized years apart are colonized by the same room-sourced microbial strains.</title>
        <authorList>
            <person name="Brooks B."/>
            <person name="Olm M.R."/>
            <person name="Firek B.A."/>
            <person name="Baker R."/>
            <person name="Thomas B.C."/>
            <person name="Morowitz M.J."/>
            <person name="Banfield J.F."/>
        </authorList>
    </citation>
    <scope>NUCLEOTIDE SEQUENCE [LARGE SCALE GENOMIC DNA]</scope>
    <source>
        <strain evidence="17">S2_003_000_R2_4</strain>
    </source>
</reference>
<keyword evidence="5" id="KW-0121">Carboxypeptidase</keyword>
<dbReference type="PANTHER" id="PTHR30627">
    <property type="entry name" value="PEPTIDOGLYCAN D,D-TRANSPEPTIDASE"/>
    <property type="match status" value="1"/>
</dbReference>
<evidence type="ECO:0000256" key="9">
    <source>
        <dbReference type="ARBA" id="ARBA00022960"/>
    </source>
</evidence>
<dbReference type="InterPro" id="IPR017790">
    <property type="entry name" value="Penicillin-binding_protein_2"/>
</dbReference>
<evidence type="ECO:0000256" key="14">
    <source>
        <dbReference type="SAM" id="MobiDB-lite"/>
    </source>
</evidence>
<evidence type="ECO:0000256" key="5">
    <source>
        <dbReference type="ARBA" id="ARBA00022645"/>
    </source>
</evidence>
<name>A0A2W5X222_9CAUL</name>
<evidence type="ECO:0000313" key="17">
    <source>
        <dbReference type="EMBL" id="PZR34574.1"/>
    </source>
</evidence>
<dbReference type="InterPro" id="IPR050515">
    <property type="entry name" value="Beta-lactam/transpept"/>
</dbReference>
<dbReference type="InterPro" id="IPR006311">
    <property type="entry name" value="TAT_signal"/>
</dbReference>
<feature type="domain" description="Penicillin-binding protein dimerisation" evidence="16">
    <location>
        <begin position="65"/>
        <end position="241"/>
    </location>
</feature>
<evidence type="ECO:0000259" key="16">
    <source>
        <dbReference type="Pfam" id="PF03717"/>
    </source>
</evidence>
<dbReference type="GO" id="GO:0009002">
    <property type="term" value="F:serine-type D-Ala-D-Ala carboxypeptidase activity"/>
    <property type="evidence" value="ECO:0007669"/>
    <property type="project" value="InterPro"/>
</dbReference>
<dbReference type="EMBL" id="QFQZ01000025">
    <property type="protein sequence ID" value="PZR34574.1"/>
    <property type="molecule type" value="Genomic_DNA"/>
</dbReference>
<accession>A0A2W5X222</accession>
<keyword evidence="11" id="KW-1133">Transmembrane helix</keyword>
<gene>
    <name evidence="17" type="primary">mrdA</name>
    <name evidence="17" type="ORF">DI526_10010</name>
</gene>
<feature type="region of interest" description="Disordered" evidence="14">
    <location>
        <begin position="631"/>
        <end position="679"/>
    </location>
</feature>
<sequence length="679" mass="73317">MSEPSIFFSEVNERQGVFHRRAFLLGGLTGAGLLALGGRLAQLQLVEAQRYQKLSAGNQFNYRLVPPPRGLILDRNGVSLASNRPNFRLMINKDKDLDAEGVLDDLSKLVPIDGSRRARVLKELDRAPKKAPVVVMEDLSWEEFSRVNIRAPELPNVTADMGEVRVYPFGGAFAHVIGYVAKVSDRDLKAAEGDTTQDQELLHHPGFRIGKQGVEKAFDKQLRGRAGATKTEVDAQGRVVRLDPAGDIPATPGKEIRLTLDADIQNRALEVMGDESGAIVVMDVRNGDLLAMVSAPSFDANRFVKGLSGAEYKALAEYERKPLLDKSMTGLFPPGSTFKPTVGLAALTAGIDPEIRINCPGSWYYGGRVWRCWEKGGHGPQNMHDAIKNSCDIYFYQTSLKIGPDAIAAAARAMGFGQLFDIGIPGQKKGNVPDREWKKRAFKKNPANQIWFPGETPSYGIGQGALTVNALQLAVMTSRLANAKKALVPRLIKSVGGVEQPSGAEVPDLPFSQEHLDYVRGGMAAVANDVRGTAYKQSQLGLGDVQMAGKTGTAQVRSYDGVANRKGTGTIWRLKDHNLFVAFAPYDDPRYAVAVIVEHGGMGGATAGAPRAREVMRVALLKDREIRARIERPMPLPEAAPDDVMEGAAPDDPVETPPPPTGAAPAATPPSTPSQGAPR</sequence>
<dbReference type="Pfam" id="PF00905">
    <property type="entry name" value="Transpeptidase"/>
    <property type="match status" value="1"/>
</dbReference>
<dbReference type="GO" id="GO:0008658">
    <property type="term" value="F:penicillin binding"/>
    <property type="evidence" value="ECO:0007669"/>
    <property type="project" value="InterPro"/>
</dbReference>
<dbReference type="AlphaFoldDB" id="A0A2W5X222"/>
<keyword evidence="4" id="KW-0997">Cell inner membrane</keyword>
<dbReference type="GO" id="GO:0008360">
    <property type="term" value="P:regulation of cell shape"/>
    <property type="evidence" value="ECO:0007669"/>
    <property type="project" value="UniProtKB-KW"/>
</dbReference>
<dbReference type="GO" id="GO:0006508">
    <property type="term" value="P:proteolysis"/>
    <property type="evidence" value="ECO:0007669"/>
    <property type="project" value="UniProtKB-KW"/>
</dbReference>
<evidence type="ECO:0000256" key="2">
    <source>
        <dbReference type="ARBA" id="ARBA00004236"/>
    </source>
</evidence>
<evidence type="ECO:0000256" key="12">
    <source>
        <dbReference type="ARBA" id="ARBA00023136"/>
    </source>
</evidence>
<evidence type="ECO:0000256" key="1">
    <source>
        <dbReference type="ARBA" id="ARBA00004167"/>
    </source>
</evidence>
<dbReference type="SUPFAM" id="SSF56601">
    <property type="entry name" value="beta-lactamase/transpeptidase-like"/>
    <property type="match status" value="1"/>
</dbReference>
<comment type="caution">
    <text evidence="17">The sequence shown here is derived from an EMBL/GenBank/DDBJ whole genome shotgun (WGS) entry which is preliminary data.</text>
</comment>
<evidence type="ECO:0000256" key="11">
    <source>
        <dbReference type="ARBA" id="ARBA00022989"/>
    </source>
</evidence>
<organism evidence="17 18">
    <name type="scientific">Caulobacter segnis</name>
    <dbReference type="NCBI Taxonomy" id="88688"/>
    <lineage>
        <taxon>Bacteria</taxon>
        <taxon>Pseudomonadati</taxon>
        <taxon>Pseudomonadota</taxon>
        <taxon>Alphaproteobacteria</taxon>
        <taxon>Caulobacterales</taxon>
        <taxon>Caulobacteraceae</taxon>
        <taxon>Caulobacter</taxon>
    </lineage>
</organism>
<dbReference type="NCBIfam" id="TIGR03423">
    <property type="entry name" value="pbp2_mrdA"/>
    <property type="match status" value="1"/>
</dbReference>
<dbReference type="GO" id="GO:0009252">
    <property type="term" value="P:peptidoglycan biosynthetic process"/>
    <property type="evidence" value="ECO:0007669"/>
    <property type="project" value="UniProtKB-KW"/>
</dbReference>
<evidence type="ECO:0000256" key="13">
    <source>
        <dbReference type="ARBA" id="ARBA00023316"/>
    </source>
</evidence>
<dbReference type="Gene3D" id="3.40.710.10">
    <property type="entry name" value="DD-peptidase/beta-lactamase superfamily"/>
    <property type="match status" value="1"/>
</dbReference>
<dbReference type="InterPro" id="IPR036138">
    <property type="entry name" value="PBP_dimer_sf"/>
</dbReference>
<dbReference type="InterPro" id="IPR005311">
    <property type="entry name" value="PBP_dimer"/>
</dbReference>
<evidence type="ECO:0000256" key="3">
    <source>
        <dbReference type="ARBA" id="ARBA00022475"/>
    </source>
</evidence>
<dbReference type="GO" id="GO:0071555">
    <property type="term" value="P:cell wall organization"/>
    <property type="evidence" value="ECO:0007669"/>
    <property type="project" value="UniProtKB-KW"/>
</dbReference>
<dbReference type="Pfam" id="PF03717">
    <property type="entry name" value="PBP_dimer"/>
    <property type="match status" value="1"/>
</dbReference>
<dbReference type="Gene3D" id="3.90.1310.10">
    <property type="entry name" value="Penicillin-binding protein 2a (Domain 2)"/>
    <property type="match status" value="1"/>
</dbReference>
<dbReference type="SUPFAM" id="SSF56519">
    <property type="entry name" value="Penicillin binding protein dimerisation domain"/>
    <property type="match status" value="1"/>
</dbReference>
<keyword evidence="7" id="KW-0812">Transmembrane</keyword>
<comment type="subcellular location">
    <subcellularLocation>
        <location evidence="2">Cell membrane</location>
    </subcellularLocation>
    <subcellularLocation>
        <location evidence="1">Membrane</location>
        <topology evidence="1">Single-pass membrane protein</topology>
    </subcellularLocation>
</comment>
<dbReference type="GO" id="GO:0005886">
    <property type="term" value="C:plasma membrane"/>
    <property type="evidence" value="ECO:0007669"/>
    <property type="project" value="UniProtKB-SubCell"/>
</dbReference>
<keyword evidence="3" id="KW-1003">Cell membrane</keyword>
<dbReference type="PANTHER" id="PTHR30627:SF2">
    <property type="entry name" value="PEPTIDOGLYCAN D,D-TRANSPEPTIDASE MRDA"/>
    <property type="match status" value="1"/>
</dbReference>
<evidence type="ECO:0000313" key="18">
    <source>
        <dbReference type="Proteomes" id="UP000249393"/>
    </source>
</evidence>
<feature type="compositionally biased region" description="Pro residues" evidence="14">
    <location>
        <begin position="655"/>
        <end position="672"/>
    </location>
</feature>
<proteinExistence type="predicted"/>